<evidence type="ECO:0000313" key="3">
    <source>
        <dbReference type="Proteomes" id="UP000230282"/>
    </source>
</evidence>
<dbReference type="OrthoDB" id="5683663at2"/>
<evidence type="ECO:0000259" key="1">
    <source>
        <dbReference type="Pfam" id="PF04536"/>
    </source>
</evidence>
<feature type="domain" description="TPM" evidence="1">
    <location>
        <begin position="9"/>
        <end position="124"/>
    </location>
</feature>
<reference evidence="2 3" key="1">
    <citation type="submission" date="2017-11" db="EMBL/GenBank/DDBJ databases">
        <title>Reclassification of Bisgaard taxon 5 as Caviibacterium pharyngocola gen. nov., sp. nov.</title>
        <authorList>
            <person name="Christensen H."/>
        </authorList>
    </citation>
    <scope>NUCLEOTIDE SEQUENCE [LARGE SCALE GENOMIC DNA]</scope>
    <source>
        <strain evidence="2 3">7_3</strain>
    </source>
</reference>
<dbReference type="PANTHER" id="PTHR30373">
    <property type="entry name" value="UPF0603 PROTEIN YGCG"/>
    <property type="match status" value="1"/>
</dbReference>
<dbReference type="PANTHER" id="PTHR30373:SF8">
    <property type="entry name" value="BLL7265 PROTEIN"/>
    <property type="match status" value="1"/>
</dbReference>
<comment type="caution">
    <text evidence="2">The sequence shown here is derived from an EMBL/GenBank/DDBJ whole genome shotgun (WGS) entry which is preliminary data.</text>
</comment>
<accession>A0A2M8RUU0</accession>
<dbReference type="AlphaFoldDB" id="A0A2M8RUU0"/>
<dbReference type="Proteomes" id="UP000230282">
    <property type="component" value="Unassembled WGS sequence"/>
</dbReference>
<organism evidence="2 3">
    <name type="scientific">Caviibacterium pharyngocola</name>
    <dbReference type="NCBI Taxonomy" id="28159"/>
    <lineage>
        <taxon>Bacteria</taxon>
        <taxon>Pseudomonadati</taxon>
        <taxon>Pseudomonadota</taxon>
        <taxon>Gammaproteobacteria</taxon>
        <taxon>Pasteurellales</taxon>
        <taxon>Pasteurellaceae</taxon>
        <taxon>Caviibacterium</taxon>
    </lineage>
</organism>
<dbReference type="InterPro" id="IPR007621">
    <property type="entry name" value="TPM_dom"/>
</dbReference>
<sequence length="149" mass="17170">MGLFSGIPFDKQQIEAAIYRLELLSSAELRVYIERNMPKTDRTYSAVERALQVFDELEMTVTQARNGVLIYIAYKDHQCAIIGDQGIHQYVGDEFWRSQCELMIDHFKQNQYTQGVIAAIEQSGKKLAEHFPVQPDDKNELDNEVIIND</sequence>
<gene>
    <name evidence="2" type="ORF">CVP04_07570</name>
</gene>
<dbReference type="RefSeq" id="WP_100296913.1">
    <property type="nucleotide sequence ID" value="NZ_PHGZ01000015.1"/>
</dbReference>
<protein>
    <recommendedName>
        <fullName evidence="1">TPM domain-containing protein</fullName>
    </recommendedName>
</protein>
<dbReference type="Pfam" id="PF04536">
    <property type="entry name" value="TPM_phosphatase"/>
    <property type="match status" value="1"/>
</dbReference>
<dbReference type="Gene3D" id="3.10.310.50">
    <property type="match status" value="1"/>
</dbReference>
<evidence type="ECO:0000313" key="2">
    <source>
        <dbReference type="EMBL" id="PJG82654.1"/>
    </source>
</evidence>
<name>A0A2M8RUU0_9PAST</name>
<dbReference type="EMBL" id="PHGZ01000015">
    <property type="protein sequence ID" value="PJG82654.1"/>
    <property type="molecule type" value="Genomic_DNA"/>
</dbReference>
<keyword evidence="3" id="KW-1185">Reference proteome</keyword>
<proteinExistence type="predicted"/>